<dbReference type="PANTHER" id="PTHR18868">
    <property type="entry name" value="OS07G0665300 PROTEIN-RELATED"/>
    <property type="match status" value="1"/>
</dbReference>
<comment type="caution">
    <text evidence="1">The sequence shown here is derived from an EMBL/GenBank/DDBJ whole genome shotgun (WGS) entry which is preliminary data.</text>
</comment>
<feature type="non-terminal residue" evidence="1">
    <location>
        <position position="1"/>
    </location>
</feature>
<accession>A0A5J9VMR5</accession>
<keyword evidence="2" id="KW-1185">Reference proteome</keyword>
<organism evidence="1 2">
    <name type="scientific">Eragrostis curvula</name>
    <name type="common">weeping love grass</name>
    <dbReference type="NCBI Taxonomy" id="38414"/>
    <lineage>
        <taxon>Eukaryota</taxon>
        <taxon>Viridiplantae</taxon>
        <taxon>Streptophyta</taxon>
        <taxon>Embryophyta</taxon>
        <taxon>Tracheophyta</taxon>
        <taxon>Spermatophyta</taxon>
        <taxon>Magnoliopsida</taxon>
        <taxon>Liliopsida</taxon>
        <taxon>Poales</taxon>
        <taxon>Poaceae</taxon>
        <taxon>PACMAD clade</taxon>
        <taxon>Chloridoideae</taxon>
        <taxon>Eragrostideae</taxon>
        <taxon>Eragrostidinae</taxon>
        <taxon>Eragrostis</taxon>
    </lineage>
</organism>
<dbReference type="EMBL" id="RWGY01000009">
    <property type="protein sequence ID" value="TVU36887.1"/>
    <property type="molecule type" value="Genomic_DNA"/>
</dbReference>
<protein>
    <submittedName>
        <fullName evidence="1">Uncharacterized protein</fullName>
    </submittedName>
</protein>
<dbReference type="AlphaFoldDB" id="A0A5J9VMR5"/>
<dbReference type="OrthoDB" id="681969at2759"/>
<sequence>LGLFNTIEEPFGDVFGQGVWRELSKKVSSNIQRNVVALASFHGETLFFACTCFAIKWNQSTIILTSATLVRSSGYENKVEENLRIEVYTNEGRTQGTLQHYSLHYNVALVSVKDYCPRPAKIQLQYYMCSEVAAIGRCFKSGKLMAANGCLVDWTGTLDYKLLVRASCKISKVGIRGPLVNFDGEVIGMNFL</sequence>
<reference evidence="1 2" key="1">
    <citation type="journal article" date="2019" name="Sci. Rep.">
        <title>A high-quality genome of Eragrostis curvula grass provides insights into Poaceae evolution and supports new strategies to enhance forage quality.</title>
        <authorList>
            <person name="Carballo J."/>
            <person name="Santos B.A.C.M."/>
            <person name="Zappacosta D."/>
            <person name="Garbus I."/>
            <person name="Selva J.P."/>
            <person name="Gallo C.A."/>
            <person name="Diaz A."/>
            <person name="Albertini E."/>
            <person name="Caccamo M."/>
            <person name="Echenique V."/>
        </authorList>
    </citation>
    <scope>NUCLEOTIDE SEQUENCE [LARGE SCALE GENOMIC DNA]</scope>
    <source>
        <strain evidence="2">cv. Victoria</strain>
        <tissue evidence="1">Leaf</tissue>
    </source>
</reference>
<dbReference type="Pfam" id="PF13365">
    <property type="entry name" value="Trypsin_2"/>
    <property type="match status" value="1"/>
</dbReference>
<dbReference type="Proteomes" id="UP000324897">
    <property type="component" value="Unassembled WGS sequence"/>
</dbReference>
<dbReference type="SUPFAM" id="SSF50494">
    <property type="entry name" value="Trypsin-like serine proteases"/>
    <property type="match status" value="1"/>
</dbReference>
<dbReference type="InterPro" id="IPR009003">
    <property type="entry name" value="Peptidase_S1_PA"/>
</dbReference>
<name>A0A5J9VMR5_9POAL</name>
<evidence type="ECO:0000313" key="1">
    <source>
        <dbReference type="EMBL" id="TVU36887.1"/>
    </source>
</evidence>
<gene>
    <name evidence="1" type="ORF">EJB05_18840</name>
</gene>
<proteinExistence type="predicted"/>
<evidence type="ECO:0000313" key="2">
    <source>
        <dbReference type="Proteomes" id="UP000324897"/>
    </source>
</evidence>